<keyword evidence="1" id="KW-1015">Disulfide bond</keyword>
<keyword evidence="2" id="KW-0645">Protease</keyword>
<dbReference type="InterPro" id="IPR001314">
    <property type="entry name" value="Peptidase_S1A"/>
</dbReference>
<dbReference type="PANTHER" id="PTHR24253:SF153">
    <property type="entry name" value="SERINE PROTEASE HEPSIN"/>
    <property type="match status" value="1"/>
</dbReference>
<evidence type="ECO:0000313" key="5">
    <source>
        <dbReference type="WBParaSite" id="jg925"/>
    </source>
</evidence>
<dbReference type="CDD" id="cd00190">
    <property type="entry name" value="Tryp_SPc"/>
    <property type="match status" value="1"/>
</dbReference>
<dbReference type="WBParaSite" id="jg925">
    <property type="protein sequence ID" value="jg925"/>
    <property type="gene ID" value="jg925"/>
</dbReference>
<dbReference type="InterPro" id="IPR001254">
    <property type="entry name" value="Trypsin_dom"/>
</dbReference>
<reference evidence="5" key="1">
    <citation type="submission" date="2022-11" db="UniProtKB">
        <authorList>
            <consortium name="WormBaseParasite"/>
        </authorList>
    </citation>
    <scope>IDENTIFICATION</scope>
</reference>
<dbReference type="PRINTS" id="PR00722">
    <property type="entry name" value="CHYMOTRYPSIN"/>
</dbReference>
<organism evidence="4 5">
    <name type="scientific">Ditylenchus dipsaci</name>
    <dbReference type="NCBI Taxonomy" id="166011"/>
    <lineage>
        <taxon>Eukaryota</taxon>
        <taxon>Metazoa</taxon>
        <taxon>Ecdysozoa</taxon>
        <taxon>Nematoda</taxon>
        <taxon>Chromadorea</taxon>
        <taxon>Rhabditida</taxon>
        <taxon>Tylenchina</taxon>
        <taxon>Tylenchomorpha</taxon>
        <taxon>Sphaerularioidea</taxon>
        <taxon>Anguinidae</taxon>
        <taxon>Anguininae</taxon>
        <taxon>Ditylenchus</taxon>
    </lineage>
</organism>
<protein>
    <submittedName>
        <fullName evidence="5">Peptidase S1 domain-containing protein</fullName>
    </submittedName>
</protein>
<dbReference type="PROSITE" id="PS00134">
    <property type="entry name" value="TRYPSIN_HIS"/>
    <property type="match status" value="1"/>
</dbReference>
<evidence type="ECO:0000259" key="3">
    <source>
        <dbReference type="PROSITE" id="PS50240"/>
    </source>
</evidence>
<sequence length="304" mass="33196">MSLKVKAVSKDENECGVANTKMPTAIGDRVLNGMDIERGEWPWLVYVSISTKKANGACTATIISKRHLLTASHCLNGLLQDGKGVIKAVVGRINVNGTFGKGKTVIRAIVHPSVRKLDEDGRRQFQLGADIAILTLKEPLKFGPMVRKVCLASDFKEDVGEVAFTAGWGYQQNVAKEDYHGTAQETQIPFDSSQKCVDWAKAFDAKTKFLPEYFLCGGSYGRGTETGDSGGPVTQNVNGKWFQVGVTSYGEYQHNKKGRLFDVGAYARVSKACDWIERETEGEAKCISMKSAKGISAQKSLKNN</sequence>
<dbReference type="PANTHER" id="PTHR24253">
    <property type="entry name" value="TRANSMEMBRANE PROTEASE SERINE"/>
    <property type="match status" value="1"/>
</dbReference>
<evidence type="ECO:0000256" key="1">
    <source>
        <dbReference type="ARBA" id="ARBA00023157"/>
    </source>
</evidence>
<dbReference type="PROSITE" id="PS50240">
    <property type="entry name" value="TRYPSIN_DOM"/>
    <property type="match status" value="1"/>
</dbReference>
<keyword evidence="2" id="KW-0720">Serine protease</keyword>
<dbReference type="AlphaFoldDB" id="A0A915EQ88"/>
<dbReference type="InterPro" id="IPR033116">
    <property type="entry name" value="TRYPSIN_SER"/>
</dbReference>
<evidence type="ECO:0000313" key="4">
    <source>
        <dbReference type="Proteomes" id="UP000887574"/>
    </source>
</evidence>
<feature type="domain" description="Peptidase S1" evidence="3">
    <location>
        <begin position="30"/>
        <end position="281"/>
    </location>
</feature>
<dbReference type="InterPro" id="IPR043504">
    <property type="entry name" value="Peptidase_S1_PA_chymotrypsin"/>
</dbReference>
<accession>A0A915EQ88</accession>
<dbReference type="Gene3D" id="2.40.10.10">
    <property type="entry name" value="Trypsin-like serine proteases"/>
    <property type="match status" value="1"/>
</dbReference>
<evidence type="ECO:0000256" key="2">
    <source>
        <dbReference type="RuleBase" id="RU363034"/>
    </source>
</evidence>
<name>A0A915EQ88_9BILA</name>
<keyword evidence="2" id="KW-0378">Hydrolase</keyword>
<dbReference type="PROSITE" id="PS00135">
    <property type="entry name" value="TRYPSIN_SER"/>
    <property type="match status" value="1"/>
</dbReference>
<dbReference type="SMART" id="SM00020">
    <property type="entry name" value="Tryp_SPc"/>
    <property type="match status" value="1"/>
</dbReference>
<proteinExistence type="predicted"/>
<dbReference type="InterPro" id="IPR018114">
    <property type="entry name" value="TRYPSIN_HIS"/>
</dbReference>
<dbReference type="InterPro" id="IPR009003">
    <property type="entry name" value="Peptidase_S1_PA"/>
</dbReference>
<dbReference type="Pfam" id="PF00089">
    <property type="entry name" value="Trypsin"/>
    <property type="match status" value="1"/>
</dbReference>
<dbReference type="Proteomes" id="UP000887574">
    <property type="component" value="Unplaced"/>
</dbReference>
<dbReference type="GO" id="GO:0006508">
    <property type="term" value="P:proteolysis"/>
    <property type="evidence" value="ECO:0007669"/>
    <property type="project" value="UniProtKB-KW"/>
</dbReference>
<keyword evidence="4" id="KW-1185">Reference proteome</keyword>
<dbReference type="SUPFAM" id="SSF50494">
    <property type="entry name" value="Trypsin-like serine proteases"/>
    <property type="match status" value="1"/>
</dbReference>
<dbReference type="GO" id="GO:0004252">
    <property type="term" value="F:serine-type endopeptidase activity"/>
    <property type="evidence" value="ECO:0007669"/>
    <property type="project" value="InterPro"/>
</dbReference>